<proteinExistence type="predicted"/>
<sequence length="386" mass="42559">MISRQELVGKARTWLSADSEGADPRRARRTRRFRYIAVGIAIPTLIAFLYYALFARPEYDTEMKFTIQGLEQRPPDLLAGIGLPAVTGAANDGQVVVEYIQSAALVSQLVDDYGFDAAYGNWSFDPLARVSRSAPLEDKADFWLSQSSATYDATSNIITVNVRAFTAEDSLRIAQGVLAETEQVVNSLNSRVQDEAVRVATEEVAARREAYNEARRDVINARANRATTLEGEAAQQVGLVGQIESQLANTRVERAAAIAQFRPDSPQIRAMDERIAALVRQRDQAIADARGGFGMTEASRDVGAQTALLDYQFAQTAYYSAIEAQRGAVANRANERRYLVAFVPPRIAEISNYWSRFWNVFAVALIAGFLMAIGSLGYSIVKDHLE</sequence>
<dbReference type="EMBL" id="JACJVJ010000002">
    <property type="protein sequence ID" value="MBC2778296.1"/>
    <property type="molecule type" value="Genomic_DNA"/>
</dbReference>
<evidence type="ECO:0000313" key="2">
    <source>
        <dbReference type="EMBL" id="MBC2778296.1"/>
    </source>
</evidence>
<protein>
    <submittedName>
        <fullName evidence="2">Uncharacterized protein</fullName>
    </submittedName>
</protein>
<evidence type="ECO:0000313" key="3">
    <source>
        <dbReference type="Proteomes" id="UP000564378"/>
    </source>
</evidence>
<dbReference type="Proteomes" id="UP000564378">
    <property type="component" value="Unassembled WGS sequence"/>
</dbReference>
<dbReference type="InterPro" id="IPR050445">
    <property type="entry name" value="Bact_polysacc_biosynth/exp"/>
</dbReference>
<dbReference type="PANTHER" id="PTHR32309:SF13">
    <property type="entry name" value="FERRIC ENTEROBACTIN TRANSPORT PROTEIN FEPE"/>
    <property type="match status" value="1"/>
</dbReference>
<organism evidence="2 3">
    <name type="scientific">Parasphingopyxis marina</name>
    <dbReference type="NCBI Taxonomy" id="2761622"/>
    <lineage>
        <taxon>Bacteria</taxon>
        <taxon>Pseudomonadati</taxon>
        <taxon>Pseudomonadota</taxon>
        <taxon>Alphaproteobacteria</taxon>
        <taxon>Sphingomonadales</taxon>
        <taxon>Sphingomonadaceae</taxon>
        <taxon>Parasphingopyxis</taxon>
    </lineage>
</organism>
<keyword evidence="1" id="KW-0472">Membrane</keyword>
<reference evidence="2 3" key="1">
    <citation type="submission" date="2020-08" db="EMBL/GenBank/DDBJ databases">
        <title>Draft genome sequence of Parasphingopyxis sp. GrpM-11.</title>
        <authorList>
            <person name="Oh J."/>
            <person name="Roh D.-H."/>
        </authorList>
    </citation>
    <scope>NUCLEOTIDE SEQUENCE [LARGE SCALE GENOMIC DNA]</scope>
    <source>
        <strain evidence="2 3">GrpM-11</strain>
    </source>
</reference>
<feature type="transmembrane region" description="Helical" evidence="1">
    <location>
        <begin position="35"/>
        <end position="54"/>
    </location>
</feature>
<dbReference type="GO" id="GO:0005886">
    <property type="term" value="C:plasma membrane"/>
    <property type="evidence" value="ECO:0007669"/>
    <property type="project" value="TreeGrafter"/>
</dbReference>
<gene>
    <name evidence="2" type="ORF">H6P80_11775</name>
</gene>
<comment type="caution">
    <text evidence="2">The sequence shown here is derived from an EMBL/GenBank/DDBJ whole genome shotgun (WGS) entry which is preliminary data.</text>
</comment>
<keyword evidence="3" id="KW-1185">Reference proteome</keyword>
<keyword evidence="1" id="KW-0812">Transmembrane</keyword>
<dbReference type="PANTHER" id="PTHR32309">
    <property type="entry name" value="TYROSINE-PROTEIN KINASE"/>
    <property type="match status" value="1"/>
</dbReference>
<dbReference type="AlphaFoldDB" id="A0A842HYR7"/>
<evidence type="ECO:0000256" key="1">
    <source>
        <dbReference type="SAM" id="Phobius"/>
    </source>
</evidence>
<keyword evidence="1" id="KW-1133">Transmembrane helix</keyword>
<dbReference type="RefSeq" id="WP_185801563.1">
    <property type="nucleotide sequence ID" value="NZ_JACJVJ010000002.1"/>
</dbReference>
<accession>A0A842HYR7</accession>
<feature type="transmembrane region" description="Helical" evidence="1">
    <location>
        <begin position="357"/>
        <end position="381"/>
    </location>
</feature>
<name>A0A842HYR7_9SPHN</name>
<dbReference type="GO" id="GO:0004713">
    <property type="term" value="F:protein tyrosine kinase activity"/>
    <property type="evidence" value="ECO:0007669"/>
    <property type="project" value="TreeGrafter"/>
</dbReference>